<dbReference type="OrthoDB" id="5424744at2759"/>
<reference evidence="4" key="2">
    <citation type="submission" date="2020-04" db="EMBL/GenBank/DDBJ databases">
        <authorList>
            <consortium name="NCBI Genome Project"/>
        </authorList>
    </citation>
    <scope>NUCLEOTIDE SEQUENCE</scope>
    <source>
        <strain evidence="4">CBS 304.34</strain>
    </source>
</reference>
<evidence type="ECO:0000313" key="4">
    <source>
        <dbReference type="RefSeq" id="XP_033574486.1"/>
    </source>
</evidence>
<evidence type="ECO:0000313" key="3">
    <source>
        <dbReference type="Proteomes" id="UP000504636"/>
    </source>
</evidence>
<evidence type="ECO:0000313" key="2">
    <source>
        <dbReference type="EMBL" id="KAF2807522.1"/>
    </source>
</evidence>
<name>A0A6A6YFF5_9PEZI</name>
<keyword evidence="3" id="KW-1185">Reference proteome</keyword>
<gene>
    <name evidence="2 4" type="ORF">BDZ99DRAFT_393066</name>
</gene>
<dbReference type="GeneID" id="54456719"/>
<organism evidence="2">
    <name type="scientific">Mytilinidion resinicola</name>
    <dbReference type="NCBI Taxonomy" id="574789"/>
    <lineage>
        <taxon>Eukaryota</taxon>
        <taxon>Fungi</taxon>
        <taxon>Dikarya</taxon>
        <taxon>Ascomycota</taxon>
        <taxon>Pezizomycotina</taxon>
        <taxon>Dothideomycetes</taxon>
        <taxon>Pleosporomycetidae</taxon>
        <taxon>Mytilinidiales</taxon>
        <taxon>Mytilinidiaceae</taxon>
        <taxon>Mytilinidion</taxon>
    </lineage>
</organism>
<dbReference type="Proteomes" id="UP000504636">
    <property type="component" value="Unplaced"/>
</dbReference>
<dbReference type="AlphaFoldDB" id="A0A6A6YFF5"/>
<accession>A0A6A6YFF5</accession>
<keyword evidence="1" id="KW-0175">Coiled coil</keyword>
<protein>
    <submittedName>
        <fullName evidence="2 4">Uncharacterized protein</fullName>
    </submittedName>
</protein>
<dbReference type="RefSeq" id="XP_033574486.1">
    <property type="nucleotide sequence ID" value="XM_033715826.1"/>
</dbReference>
<reference evidence="4" key="3">
    <citation type="submission" date="2025-04" db="UniProtKB">
        <authorList>
            <consortium name="RefSeq"/>
        </authorList>
    </citation>
    <scope>IDENTIFICATION</scope>
    <source>
        <strain evidence="4">CBS 304.34</strain>
    </source>
</reference>
<evidence type="ECO:0000256" key="1">
    <source>
        <dbReference type="SAM" id="Coils"/>
    </source>
</evidence>
<proteinExistence type="predicted"/>
<feature type="non-terminal residue" evidence="2">
    <location>
        <position position="1"/>
    </location>
</feature>
<reference evidence="2 4" key="1">
    <citation type="journal article" date="2020" name="Stud. Mycol.">
        <title>101 Dothideomycetes genomes: a test case for predicting lifestyles and emergence of pathogens.</title>
        <authorList>
            <person name="Haridas S."/>
            <person name="Albert R."/>
            <person name="Binder M."/>
            <person name="Bloem J."/>
            <person name="Labutti K."/>
            <person name="Salamov A."/>
            <person name="Andreopoulos B."/>
            <person name="Baker S."/>
            <person name="Barry K."/>
            <person name="Bills G."/>
            <person name="Bluhm B."/>
            <person name="Cannon C."/>
            <person name="Castanera R."/>
            <person name="Culley D."/>
            <person name="Daum C."/>
            <person name="Ezra D."/>
            <person name="Gonzalez J."/>
            <person name="Henrissat B."/>
            <person name="Kuo A."/>
            <person name="Liang C."/>
            <person name="Lipzen A."/>
            <person name="Lutzoni F."/>
            <person name="Magnuson J."/>
            <person name="Mondo S."/>
            <person name="Nolan M."/>
            <person name="Ohm R."/>
            <person name="Pangilinan J."/>
            <person name="Park H.-J."/>
            <person name="Ramirez L."/>
            <person name="Alfaro M."/>
            <person name="Sun H."/>
            <person name="Tritt A."/>
            <person name="Yoshinaga Y."/>
            <person name="Zwiers L.-H."/>
            <person name="Turgeon B."/>
            <person name="Goodwin S."/>
            <person name="Spatafora J."/>
            <person name="Crous P."/>
            <person name="Grigoriev I."/>
        </authorList>
    </citation>
    <scope>NUCLEOTIDE SEQUENCE</scope>
    <source>
        <strain evidence="2 4">CBS 304.34</strain>
    </source>
</reference>
<sequence length="143" mass="15596">IKDSAQTFIHPLDDTTHATLQAPTSRSSILSLSSKAISSLTFLAPSDPSPTGSAVYTVGTLATVYLDVKGRIDIDKEIAKAKDRLKKANETVEKQRNIMDKSWEAKVSEAVKETEREKLRAAELEGGNFAKSSIAQFEMLKIA</sequence>
<feature type="coiled-coil region" evidence="1">
    <location>
        <begin position="71"/>
        <end position="98"/>
    </location>
</feature>
<dbReference type="EMBL" id="MU003705">
    <property type="protein sequence ID" value="KAF2807522.1"/>
    <property type="molecule type" value="Genomic_DNA"/>
</dbReference>